<sequence length="192" mass="21102">MSRKAKRKMRKRDGRWVHTSAGATLAPAPWDHGATGQANRVGLVVEERGEVDPKTGKMRNPNGVTGVRRVDLLEYWHKRGNISTAGFNAGEALRNAFEATMRSKPAIPGNDRVQSSPKPDHAVDIMVDRISAFERIMRHVAMKDREIISACVLDNATPAAIRGYRGAGYRKGLAHLREALDRLADALGIDGK</sequence>
<evidence type="ECO:0000313" key="2">
    <source>
        <dbReference type="Proteomes" id="UP000256941"/>
    </source>
</evidence>
<reference evidence="1 2" key="1">
    <citation type="submission" date="2018-08" db="EMBL/GenBank/DDBJ databases">
        <title>Genomic Encyclopedia of Archaeal and Bacterial Type Strains, Phase II (KMG-II): from individual species to whole genera.</title>
        <authorList>
            <person name="Goeker M."/>
        </authorList>
    </citation>
    <scope>NUCLEOTIDE SEQUENCE [LARGE SCALE GENOMIC DNA]</scope>
    <source>
        <strain evidence="1 2">DSM 17099</strain>
    </source>
</reference>
<accession>A0A3D9XGJ6</accession>
<gene>
    <name evidence="1" type="ORF">BDD41_2347</name>
</gene>
<comment type="caution">
    <text evidence="1">The sequence shown here is derived from an EMBL/GenBank/DDBJ whole genome shotgun (WGS) entry which is preliminary data.</text>
</comment>
<protein>
    <submittedName>
        <fullName evidence="1">Uncharacterized protein</fullName>
    </submittedName>
</protein>
<dbReference type="RefSeq" id="WP_116221880.1">
    <property type="nucleotide sequence ID" value="NZ_CP038197.1"/>
</dbReference>
<organism evidence="1 2">
    <name type="scientific">Paracoccus versutus</name>
    <name type="common">Thiobacillus versutus</name>
    <dbReference type="NCBI Taxonomy" id="34007"/>
    <lineage>
        <taxon>Bacteria</taxon>
        <taxon>Pseudomonadati</taxon>
        <taxon>Pseudomonadota</taxon>
        <taxon>Alphaproteobacteria</taxon>
        <taxon>Rhodobacterales</taxon>
        <taxon>Paracoccaceae</taxon>
        <taxon>Paracoccus</taxon>
    </lineage>
</organism>
<dbReference type="AlphaFoldDB" id="A0A3D9XGJ6"/>
<name>A0A3D9XGJ6_PARVE</name>
<evidence type="ECO:0000313" key="1">
    <source>
        <dbReference type="EMBL" id="REF69637.1"/>
    </source>
</evidence>
<dbReference type="EMBL" id="QTUJ01000002">
    <property type="protein sequence ID" value="REF69637.1"/>
    <property type="molecule type" value="Genomic_DNA"/>
</dbReference>
<dbReference type="Proteomes" id="UP000256941">
    <property type="component" value="Unassembled WGS sequence"/>
</dbReference>
<proteinExistence type="predicted"/>